<feature type="domain" description="RRM" evidence="2">
    <location>
        <begin position="10"/>
        <end position="86"/>
    </location>
</feature>
<dbReference type="EMBL" id="DF237847">
    <property type="protein sequence ID" value="GAQ91985.1"/>
    <property type="molecule type" value="Genomic_DNA"/>
</dbReference>
<reference evidence="4 5" key="1">
    <citation type="journal article" date="2014" name="Nat. Commun.">
        <title>Klebsormidium flaccidum genome reveals primary factors for plant terrestrial adaptation.</title>
        <authorList>
            <person name="Hori K."/>
            <person name="Maruyama F."/>
            <person name="Fujisawa T."/>
            <person name="Togashi T."/>
            <person name="Yamamoto N."/>
            <person name="Seo M."/>
            <person name="Sato S."/>
            <person name="Yamada T."/>
            <person name="Mori H."/>
            <person name="Tajima N."/>
            <person name="Moriyama T."/>
            <person name="Ikeuchi M."/>
            <person name="Watanabe M."/>
            <person name="Wada H."/>
            <person name="Kobayashi K."/>
            <person name="Saito M."/>
            <person name="Masuda T."/>
            <person name="Sasaki-Sekimoto Y."/>
            <person name="Mashiguchi K."/>
            <person name="Awai K."/>
            <person name="Shimojima M."/>
            <person name="Masuda S."/>
            <person name="Iwai M."/>
            <person name="Nobusawa T."/>
            <person name="Narise T."/>
            <person name="Kondo S."/>
            <person name="Saito H."/>
            <person name="Sato R."/>
            <person name="Murakawa M."/>
            <person name="Ihara Y."/>
            <person name="Oshima-Yamada Y."/>
            <person name="Ohtaka K."/>
            <person name="Satoh M."/>
            <person name="Sonobe K."/>
            <person name="Ishii M."/>
            <person name="Ohtani R."/>
            <person name="Kanamori-Sato M."/>
            <person name="Honoki R."/>
            <person name="Miyazaki D."/>
            <person name="Mochizuki H."/>
            <person name="Umetsu J."/>
            <person name="Higashi K."/>
            <person name="Shibata D."/>
            <person name="Kamiya Y."/>
            <person name="Sato N."/>
            <person name="Nakamura Y."/>
            <person name="Tabata S."/>
            <person name="Ida S."/>
            <person name="Kurokawa K."/>
            <person name="Ohta H."/>
        </authorList>
    </citation>
    <scope>NUCLEOTIDE SEQUENCE [LARGE SCALE GENOMIC DNA]</scope>
    <source>
        <strain evidence="4 5">NIES-2285</strain>
    </source>
</reference>
<keyword evidence="5" id="KW-1185">Reference proteome</keyword>
<gene>
    <name evidence="4" type="ORF">KFL_008980010</name>
</gene>
<keyword evidence="1" id="KW-0694">RNA-binding</keyword>
<sequence length="258" mass="28889">MDHPHPLEPYDVTVSNLMRETKVAELRELFTEIDGPIVDVQVINRAKNRSTARITFGNERTRRAAVANMDRLKVRGRAIRVEYCEANNCCEDCIQTERWWTLEFDGASRGNPGEGGAGALLLCPCGGVHERVSEYLGDDVTNNQAEYHGLIEGLKAAQLHGATHLEVRGDSELVIKQMTASMGWSSIGFPGKRTRTPIDWPMKPLTLRRDAHACEAELVSQRVGSRRTHLLQGVIEIQSDAFERRLSSLRLKHTLSAF</sequence>
<dbReference type="SUPFAM" id="SSF54928">
    <property type="entry name" value="RNA-binding domain, RBD"/>
    <property type="match status" value="1"/>
</dbReference>
<dbReference type="InterPro" id="IPR012677">
    <property type="entry name" value="Nucleotide-bd_a/b_plait_sf"/>
</dbReference>
<dbReference type="InterPro" id="IPR002156">
    <property type="entry name" value="RNaseH_domain"/>
</dbReference>
<evidence type="ECO:0000256" key="1">
    <source>
        <dbReference type="PROSITE-ProRule" id="PRU00176"/>
    </source>
</evidence>
<organism evidence="4 5">
    <name type="scientific">Klebsormidium nitens</name>
    <name type="common">Green alga</name>
    <name type="synonym">Ulothrix nitens</name>
    <dbReference type="NCBI Taxonomy" id="105231"/>
    <lineage>
        <taxon>Eukaryota</taxon>
        <taxon>Viridiplantae</taxon>
        <taxon>Streptophyta</taxon>
        <taxon>Klebsormidiophyceae</taxon>
        <taxon>Klebsormidiales</taxon>
        <taxon>Klebsormidiaceae</taxon>
        <taxon>Klebsormidium</taxon>
    </lineage>
</organism>
<dbReference type="InterPro" id="IPR035979">
    <property type="entry name" value="RBD_domain_sf"/>
</dbReference>
<dbReference type="CDD" id="cd09279">
    <property type="entry name" value="RNase_HI_like"/>
    <property type="match status" value="1"/>
</dbReference>
<dbReference type="Gene3D" id="3.30.70.330">
    <property type="match status" value="1"/>
</dbReference>
<proteinExistence type="predicted"/>
<feature type="domain" description="RNase H type-1" evidence="3">
    <location>
        <begin position="96"/>
        <end position="258"/>
    </location>
</feature>
<dbReference type="Gene3D" id="3.30.420.10">
    <property type="entry name" value="Ribonuclease H-like superfamily/Ribonuclease H"/>
    <property type="match status" value="1"/>
</dbReference>
<dbReference type="InterPro" id="IPR000504">
    <property type="entry name" value="RRM_dom"/>
</dbReference>
<dbReference type="SMART" id="SM00360">
    <property type="entry name" value="RRM"/>
    <property type="match status" value="1"/>
</dbReference>
<evidence type="ECO:0000259" key="2">
    <source>
        <dbReference type="PROSITE" id="PS50102"/>
    </source>
</evidence>
<dbReference type="InterPro" id="IPR036397">
    <property type="entry name" value="RNaseH_sf"/>
</dbReference>
<evidence type="ECO:0000313" key="5">
    <source>
        <dbReference type="Proteomes" id="UP000054558"/>
    </source>
</evidence>
<dbReference type="SUPFAM" id="SSF53098">
    <property type="entry name" value="Ribonuclease H-like"/>
    <property type="match status" value="1"/>
</dbReference>
<dbReference type="GO" id="GO:0003723">
    <property type="term" value="F:RNA binding"/>
    <property type="evidence" value="ECO:0007669"/>
    <property type="project" value="UniProtKB-UniRule"/>
</dbReference>
<evidence type="ECO:0000313" key="4">
    <source>
        <dbReference type="EMBL" id="GAQ91985.1"/>
    </source>
</evidence>
<dbReference type="CDD" id="cd00590">
    <property type="entry name" value="RRM_SF"/>
    <property type="match status" value="1"/>
</dbReference>
<dbReference type="AlphaFoldDB" id="A0A1Y1IM62"/>
<dbReference type="Pfam" id="PF13456">
    <property type="entry name" value="RVT_3"/>
    <property type="match status" value="1"/>
</dbReference>
<dbReference type="GO" id="GO:0004523">
    <property type="term" value="F:RNA-DNA hybrid ribonuclease activity"/>
    <property type="evidence" value="ECO:0007669"/>
    <property type="project" value="InterPro"/>
</dbReference>
<dbReference type="PROSITE" id="PS50102">
    <property type="entry name" value="RRM"/>
    <property type="match status" value="1"/>
</dbReference>
<dbReference type="Proteomes" id="UP000054558">
    <property type="component" value="Unassembled WGS sequence"/>
</dbReference>
<name>A0A1Y1IM62_KLENI</name>
<dbReference type="OrthoDB" id="782197at2759"/>
<dbReference type="PANTHER" id="PTHR48475">
    <property type="entry name" value="RIBONUCLEASE H"/>
    <property type="match status" value="1"/>
</dbReference>
<dbReference type="Pfam" id="PF00076">
    <property type="entry name" value="RRM_1"/>
    <property type="match status" value="1"/>
</dbReference>
<dbReference type="InterPro" id="IPR012337">
    <property type="entry name" value="RNaseH-like_sf"/>
</dbReference>
<evidence type="ECO:0000259" key="3">
    <source>
        <dbReference type="PROSITE" id="PS50879"/>
    </source>
</evidence>
<dbReference type="PROSITE" id="PS50879">
    <property type="entry name" value="RNASE_H_1"/>
    <property type="match status" value="1"/>
</dbReference>
<dbReference type="STRING" id="105231.A0A1Y1IM62"/>
<dbReference type="PANTHER" id="PTHR48475:SF1">
    <property type="entry name" value="RNASE H TYPE-1 DOMAIN-CONTAINING PROTEIN"/>
    <property type="match status" value="1"/>
</dbReference>
<protein>
    <submittedName>
        <fullName evidence="4">Probable phosphoglycerate mutase</fullName>
    </submittedName>
</protein>
<accession>A0A1Y1IM62</accession>